<gene>
    <name evidence="1" type="ORF">BC6307_11710</name>
</gene>
<dbReference type="AlphaFoldDB" id="A0A223KR37"/>
<keyword evidence="2" id="KW-1185">Reference proteome</keyword>
<accession>A0A223KR37</accession>
<dbReference type="KEGG" id="bcoh:BC6307_11710"/>
<proteinExistence type="predicted"/>
<evidence type="ECO:0000313" key="2">
    <source>
        <dbReference type="Proteomes" id="UP000215224"/>
    </source>
</evidence>
<sequence length="196" mass="22600">MRRFKVLIPLFIVVIIYLFFSGYRITPLSAANAFPLLPKDAELVEEMKISTTPIFVYKSEEENQYVSVTSEKNGVFYRSTQSTFVPIRTDSLQTVGLMNFRNKDGEGTYFSVLSTDEEVFYIEVGIDPDVIRKEIRAGESVSFYLSSFEVINFLYPTAYNKDGKPLFYYGIPKNAPTYTPEDIKWHEIIEAEKLDE</sequence>
<dbReference type="RefSeq" id="WP_066411010.1">
    <property type="nucleotide sequence ID" value="NZ_CP018866.1"/>
</dbReference>
<organism evidence="1 2">
    <name type="scientific">Sutcliffiella cohnii</name>
    <dbReference type="NCBI Taxonomy" id="33932"/>
    <lineage>
        <taxon>Bacteria</taxon>
        <taxon>Bacillati</taxon>
        <taxon>Bacillota</taxon>
        <taxon>Bacilli</taxon>
        <taxon>Bacillales</taxon>
        <taxon>Bacillaceae</taxon>
        <taxon>Sutcliffiella</taxon>
    </lineage>
</organism>
<evidence type="ECO:0000313" key="1">
    <source>
        <dbReference type="EMBL" id="AST91896.1"/>
    </source>
</evidence>
<name>A0A223KR37_9BACI</name>
<dbReference type="EMBL" id="CP018866">
    <property type="protein sequence ID" value="AST91896.1"/>
    <property type="molecule type" value="Genomic_DNA"/>
</dbReference>
<reference evidence="1 2" key="1">
    <citation type="submission" date="2016-12" db="EMBL/GenBank/DDBJ databases">
        <title>The whole genome sequencing and assembly of Bacillus cohnii DSM 6307T strain.</title>
        <authorList>
            <person name="Lee Y.-J."/>
            <person name="Yi H."/>
            <person name="Bahn Y.-S."/>
            <person name="Kim J.F."/>
            <person name="Lee D.-W."/>
        </authorList>
    </citation>
    <scope>NUCLEOTIDE SEQUENCE [LARGE SCALE GENOMIC DNA]</scope>
    <source>
        <strain evidence="1 2">DSM 6307</strain>
    </source>
</reference>
<protein>
    <submittedName>
        <fullName evidence="1">Uncharacterized protein</fullName>
    </submittedName>
</protein>
<dbReference type="Proteomes" id="UP000215224">
    <property type="component" value="Chromosome"/>
</dbReference>
<dbReference type="STRING" id="1314751.GCA_001591425_00218"/>